<dbReference type="Gene3D" id="1.10.10.2910">
    <property type="match status" value="1"/>
</dbReference>
<reference evidence="2" key="1">
    <citation type="submission" date="2014-08" db="EMBL/GenBank/DDBJ databases">
        <title>Draft genome sequences of Sphingobium herbicidovorans.</title>
        <authorList>
            <person name="Gan H.M."/>
            <person name="Gan H.Y."/>
            <person name="Savka M.A."/>
        </authorList>
    </citation>
    <scope>NUCLEOTIDE SEQUENCE [LARGE SCALE GENOMIC DNA]</scope>
    <source>
        <strain evidence="2">NBRC 16415</strain>
    </source>
</reference>
<comment type="caution">
    <text evidence="2">The sequence shown here is derived from an EMBL/GenBank/DDBJ whole genome shotgun (WGS) entry which is preliminary data.</text>
</comment>
<dbReference type="Pfam" id="PF06114">
    <property type="entry name" value="Peptidase_M78"/>
    <property type="match status" value="1"/>
</dbReference>
<protein>
    <submittedName>
        <fullName evidence="2">Plasmid maintenance system antidote protein</fullName>
    </submittedName>
</protein>
<keyword evidence="3" id="KW-1185">Reference proteome</keyword>
<dbReference type="OrthoDB" id="9794834at2"/>
<sequence length="367" mass="41333">MTKVEVQPFDKDWFSRPGDSVLSAMRRRRVSPSAVAERLAGGMPQLREILSGFGGIDDEAASALSSTVGGSIPFWISRQEKYQKSLSQAVEQLPAEEADAWLEQIPTPGPKRRITANTRTTELERRLAYFGVSTLKSWDARYGPNQRVARFRRSLTFTAHDGATSLWLREGELEANLRQTEAWSREELNERLSDIRALSRIRKPSRFLKPLAALLAGCGVALVIVKAPQGCRASGASRMIAPDKAMILMSFRHRADDQFWFTLFHEIGHLLLHEGAPFVDVEGMDVADDPQEREANEFAATIIVPKFREAELESLPARDEPIRRFAVSLGVSPGMILGQLQHRGIVPHGVLRRLRRHWTWEEIFAED</sequence>
<dbReference type="eggNOG" id="COG3093">
    <property type="taxonomic scope" value="Bacteria"/>
</dbReference>
<dbReference type="AlphaFoldDB" id="A0A086P6L8"/>
<gene>
    <name evidence="2" type="ORF">BV98_003176</name>
</gene>
<dbReference type="STRING" id="76947.GCA_002080435_01684"/>
<accession>A0A086P6L8</accession>
<dbReference type="PATRIC" id="fig|1219045.3.peg.3225"/>
<evidence type="ECO:0000313" key="2">
    <source>
        <dbReference type="EMBL" id="KFG89036.1"/>
    </source>
</evidence>
<organism evidence="2 3">
    <name type="scientific">Sphingobium herbicidovorans (strain ATCC 700291 / DSM 11019 / CCUG 56400 / KCTC 2939 / LMG 18315 / NBRC 16415 / MH)</name>
    <name type="common">Sphingomonas herbicidovorans</name>
    <dbReference type="NCBI Taxonomy" id="1219045"/>
    <lineage>
        <taxon>Bacteria</taxon>
        <taxon>Pseudomonadati</taxon>
        <taxon>Pseudomonadota</taxon>
        <taxon>Alphaproteobacteria</taxon>
        <taxon>Sphingomonadales</taxon>
        <taxon>Sphingomonadaceae</taxon>
        <taxon>Sphingobium</taxon>
    </lineage>
</organism>
<dbReference type="eggNOG" id="COG2856">
    <property type="taxonomic scope" value="Bacteria"/>
</dbReference>
<dbReference type="InterPro" id="IPR010359">
    <property type="entry name" value="IrrE_HExxH"/>
</dbReference>
<feature type="domain" description="IrrE N-terminal-like" evidence="1">
    <location>
        <begin position="252"/>
        <end position="336"/>
    </location>
</feature>
<dbReference type="InterPro" id="IPR010982">
    <property type="entry name" value="Lambda_DNA-bd_dom_sf"/>
</dbReference>
<proteinExistence type="predicted"/>
<dbReference type="GO" id="GO:0003677">
    <property type="term" value="F:DNA binding"/>
    <property type="evidence" value="ECO:0007669"/>
    <property type="project" value="InterPro"/>
</dbReference>
<dbReference type="Gene3D" id="1.10.260.40">
    <property type="entry name" value="lambda repressor-like DNA-binding domains"/>
    <property type="match status" value="1"/>
</dbReference>
<dbReference type="RefSeq" id="WP_037467906.1">
    <property type="nucleotide sequence ID" value="NZ_BCZD01000053.1"/>
</dbReference>
<evidence type="ECO:0000259" key="1">
    <source>
        <dbReference type="Pfam" id="PF06114"/>
    </source>
</evidence>
<evidence type="ECO:0000313" key="3">
    <source>
        <dbReference type="Proteomes" id="UP000024284"/>
    </source>
</evidence>
<name>A0A086P6L8_SPHHM</name>
<dbReference type="Proteomes" id="UP000024284">
    <property type="component" value="Unassembled WGS sequence"/>
</dbReference>
<dbReference type="EMBL" id="JFZA02000038">
    <property type="protein sequence ID" value="KFG89036.1"/>
    <property type="molecule type" value="Genomic_DNA"/>
</dbReference>